<gene>
    <name evidence="4" type="ORF">K1X11_021475</name>
</gene>
<feature type="transmembrane region" description="Helical" evidence="2">
    <location>
        <begin position="76"/>
        <end position="100"/>
    </location>
</feature>
<evidence type="ECO:0000313" key="4">
    <source>
        <dbReference type="EMBL" id="WRQ87392.1"/>
    </source>
</evidence>
<keyword evidence="2" id="KW-0812">Transmembrane</keyword>
<dbReference type="PANTHER" id="PTHR34351:SF1">
    <property type="entry name" value="SLR1927 PROTEIN"/>
    <property type="match status" value="1"/>
</dbReference>
<organism evidence="4 5">
    <name type="scientific">Actomonas aquatica</name>
    <dbReference type="NCBI Taxonomy" id="2866162"/>
    <lineage>
        <taxon>Bacteria</taxon>
        <taxon>Pseudomonadati</taxon>
        <taxon>Verrucomicrobiota</taxon>
        <taxon>Opitutia</taxon>
        <taxon>Opitutales</taxon>
        <taxon>Opitutaceae</taxon>
        <taxon>Actomonas</taxon>
    </lineage>
</organism>
<dbReference type="PANTHER" id="PTHR34351">
    <property type="entry name" value="SLR1927 PROTEIN-RELATED"/>
    <property type="match status" value="1"/>
</dbReference>
<evidence type="ECO:0000256" key="1">
    <source>
        <dbReference type="SAM" id="MobiDB-lite"/>
    </source>
</evidence>
<sequence length="403" mass="43911">MNATPSATNAAPRWHGPGADRIPIRERMRKITWRWMLWSYLYPPRGQRIMPTISGVLMIAVSLGIGSAAYNTSNNILFITLSLLLACLIGSGVMSALNLAKVSWRVTSSPPYRVGQTGAVSIELRNAKRLLPTYGLWFDLRTKADPEGHRLVQRQRLDPEGEPVQLDWAWTPTQRGHEVIELAGVGSLFPFGFLKKVLACELRTEVLVWPAAVEYQNLGVIAPSRRQSGHTVSKLGQNGDLLALRKYASGDSHRLIHWKASARLRQLMVRQFSSEQQEGYSIRVDTSADLWPRPEQFELLCSFVATLASDLFASGRLGTVAIDLDPPAPVRSVRDLEAFFDRLAQLEPRPSTGRPSQAPFASASTSVASGSGAAGGGPLTLSFSPDGARGVAAFVNGQKAATA</sequence>
<dbReference type="RefSeq" id="WP_221030444.1">
    <property type="nucleotide sequence ID" value="NZ_CP139781.1"/>
</dbReference>
<keyword evidence="5" id="KW-1185">Reference proteome</keyword>
<proteinExistence type="predicted"/>
<feature type="domain" description="DUF58" evidence="3">
    <location>
        <begin position="244"/>
        <end position="289"/>
    </location>
</feature>
<feature type="transmembrane region" description="Helical" evidence="2">
    <location>
        <begin position="49"/>
        <end position="70"/>
    </location>
</feature>
<protein>
    <submittedName>
        <fullName evidence="4">DUF58 domain-containing protein</fullName>
    </submittedName>
</protein>
<keyword evidence="2" id="KW-1133">Transmembrane helix</keyword>
<name>A0ABZ1C7K9_9BACT</name>
<accession>A0ABZ1C7K9</accession>
<dbReference type="Pfam" id="PF01882">
    <property type="entry name" value="DUF58"/>
    <property type="match status" value="1"/>
</dbReference>
<dbReference type="InterPro" id="IPR002881">
    <property type="entry name" value="DUF58"/>
</dbReference>
<dbReference type="EMBL" id="CP139781">
    <property type="protein sequence ID" value="WRQ87392.1"/>
    <property type="molecule type" value="Genomic_DNA"/>
</dbReference>
<dbReference type="Proteomes" id="UP000738431">
    <property type="component" value="Chromosome"/>
</dbReference>
<evidence type="ECO:0000259" key="3">
    <source>
        <dbReference type="Pfam" id="PF01882"/>
    </source>
</evidence>
<keyword evidence="2" id="KW-0472">Membrane</keyword>
<evidence type="ECO:0000313" key="5">
    <source>
        <dbReference type="Proteomes" id="UP000738431"/>
    </source>
</evidence>
<evidence type="ECO:0000256" key="2">
    <source>
        <dbReference type="SAM" id="Phobius"/>
    </source>
</evidence>
<feature type="region of interest" description="Disordered" evidence="1">
    <location>
        <begin position="347"/>
        <end position="373"/>
    </location>
</feature>
<feature type="compositionally biased region" description="Low complexity" evidence="1">
    <location>
        <begin position="361"/>
        <end position="371"/>
    </location>
</feature>
<reference evidence="4 5" key="1">
    <citation type="submission" date="2023-12" db="EMBL/GenBank/DDBJ databases">
        <title>Description of an unclassified Opitutus bacterium of Verrucomicrobiota.</title>
        <authorList>
            <person name="Zhang D.-F."/>
        </authorList>
    </citation>
    <scope>NUCLEOTIDE SEQUENCE [LARGE SCALE GENOMIC DNA]</scope>
    <source>
        <strain evidence="4 5">WL0086</strain>
    </source>
</reference>